<dbReference type="SUPFAM" id="SSF53474">
    <property type="entry name" value="alpha/beta-Hydrolases"/>
    <property type="match status" value="1"/>
</dbReference>
<evidence type="ECO:0000259" key="1">
    <source>
        <dbReference type="Pfam" id="PF12146"/>
    </source>
</evidence>
<dbReference type="Proteomes" id="UP000006575">
    <property type="component" value="Chromosome"/>
</dbReference>
<dbReference type="InterPro" id="IPR029058">
    <property type="entry name" value="AB_hydrolase_fold"/>
</dbReference>
<dbReference type="AlphaFoldDB" id="Q1MBV4"/>
<dbReference type="PANTHER" id="PTHR11614">
    <property type="entry name" value="PHOSPHOLIPASE-RELATED"/>
    <property type="match status" value="1"/>
</dbReference>
<dbReference type="HOGENOM" id="CLU_026209_10_1_5"/>
<evidence type="ECO:0000313" key="2">
    <source>
        <dbReference type="EMBL" id="CAK09579.1"/>
    </source>
</evidence>
<feature type="domain" description="Serine aminopeptidase S33" evidence="1">
    <location>
        <begin position="92"/>
        <end position="344"/>
    </location>
</feature>
<dbReference type="InterPro" id="IPR051044">
    <property type="entry name" value="MAG_DAG_Lipase"/>
</dbReference>
<dbReference type="EnsemblBacteria" id="CAK09579">
    <property type="protein sequence ID" value="CAK09579"/>
    <property type="gene ID" value="RL4090"/>
</dbReference>
<dbReference type="EC" id="3.1.1.5" evidence="2"/>
<keyword evidence="2" id="KW-0378">Hydrolase</keyword>
<name>Q1MBV4_RHIJ3</name>
<dbReference type="EMBL" id="AM236080">
    <property type="protein sequence ID" value="CAK09579.1"/>
    <property type="molecule type" value="Genomic_DNA"/>
</dbReference>
<sequence>MHRPFFFSLNFGRPRAPSCSRRPFSPTAFQAGCHALSLMRSSQQRRIGKVMDQVLYSTPDNPAPENRTEGFFETHDGHQLRYAVFRSSGQIAKGTVVILHGRNEYIEKYFETIRDLTAKGLWVATFDMRGQGGSPRLLKSRNHGHIRRFVDYERDLDTFLEKVVLPDTRLPFYLLAHSTGGLIALSAAPYLTTRIDRMVLSAPFIGLTGQSASPRVIRALAGTLTALGLGFLPLTSKLKEPNFSDNPLTSDEHRFERNVAMMKTHPELTLGPPTARWLIEAFRTMDRVTSPNHLFSITIPTIVIAPTRDGVVPYTAQERLSRYFRAGQLVPINGARHEIFQERDIYRAAALAAFHAFIPGSDAEENQDVAALGT</sequence>
<reference evidence="2 3" key="1">
    <citation type="journal article" date="2006" name="Genome Biol.">
        <title>The genome of Rhizobium leguminosarum has recognizable core and accessory components.</title>
        <authorList>
            <person name="Young J.W."/>
            <person name="Crossman L.C."/>
            <person name="Johnston A.W.B."/>
            <person name="Thomson N.R."/>
            <person name="Ghazoui Z.F."/>
            <person name="Hull K.H."/>
            <person name="Wexler M."/>
            <person name="Curson A.R.J."/>
            <person name="Todd J.D."/>
            <person name="Poole P.S."/>
            <person name="Mauchline T.H."/>
            <person name="East A.K."/>
            <person name="Quail M.A."/>
            <person name="Churcher C."/>
            <person name="Arrowsmith C."/>
            <person name="Cherevach A."/>
            <person name="Chillingworth T."/>
            <person name="Clarke K."/>
            <person name="Cronin A."/>
            <person name="Davis P."/>
            <person name="Fraser A."/>
            <person name="Hance Z."/>
            <person name="Hauser H."/>
            <person name="Jagels K."/>
            <person name="Moule S."/>
            <person name="Mungall K."/>
            <person name="Norbertczak H."/>
            <person name="Rabbinowitsch E."/>
            <person name="Sanders M."/>
            <person name="Simmonds M."/>
            <person name="Whitehead S."/>
            <person name="Parkhill J."/>
        </authorList>
    </citation>
    <scope>NUCLEOTIDE SEQUENCE [LARGE SCALE GENOMIC DNA]</scope>
    <source>
        <strain evidence="3">DSM 114642 / LMG 32736 / 3841</strain>
    </source>
</reference>
<keyword evidence="3" id="KW-1185">Reference proteome</keyword>
<dbReference type="GO" id="GO:0004622">
    <property type="term" value="F:phosphatidylcholine lysophospholipase activity"/>
    <property type="evidence" value="ECO:0007669"/>
    <property type="project" value="UniProtKB-EC"/>
</dbReference>
<dbReference type="ESTHER" id="rhil3-q1mbv4">
    <property type="family name" value="Monoglyceridelipase_lysophospholip"/>
</dbReference>
<dbReference type="InterPro" id="IPR022742">
    <property type="entry name" value="Hydrolase_4"/>
</dbReference>
<dbReference type="KEGG" id="rle:RL4090"/>
<gene>
    <name evidence="2" type="ordered locus">RL4090</name>
</gene>
<accession>Q1MBV4</accession>
<proteinExistence type="predicted"/>
<dbReference type="Pfam" id="PF12146">
    <property type="entry name" value="Hydrolase_4"/>
    <property type="match status" value="1"/>
</dbReference>
<protein>
    <submittedName>
        <fullName evidence="2">Lysophospholipase</fullName>
        <ecNumber evidence="2">3.1.1.5</ecNumber>
    </submittedName>
</protein>
<evidence type="ECO:0000313" key="3">
    <source>
        <dbReference type="Proteomes" id="UP000006575"/>
    </source>
</evidence>
<dbReference type="Gene3D" id="3.40.50.1820">
    <property type="entry name" value="alpha/beta hydrolase"/>
    <property type="match status" value="1"/>
</dbReference>
<dbReference type="eggNOG" id="COG2267">
    <property type="taxonomic scope" value="Bacteria"/>
</dbReference>
<organism evidence="2 3">
    <name type="scientific">Rhizobium johnstonii (strain DSM 114642 / LMG 32736 / 3841)</name>
    <name type="common">Rhizobium leguminosarum bv. viciae</name>
    <dbReference type="NCBI Taxonomy" id="216596"/>
    <lineage>
        <taxon>Bacteria</taxon>
        <taxon>Pseudomonadati</taxon>
        <taxon>Pseudomonadota</taxon>
        <taxon>Alphaproteobacteria</taxon>
        <taxon>Hyphomicrobiales</taxon>
        <taxon>Rhizobiaceae</taxon>
        <taxon>Rhizobium/Agrobacterium group</taxon>
        <taxon>Rhizobium</taxon>
        <taxon>Rhizobium johnstonii</taxon>
    </lineage>
</organism>